<dbReference type="EMBL" id="FMTY01000001">
    <property type="protein sequence ID" value="SCX02890.1"/>
    <property type="molecule type" value="Genomic_DNA"/>
</dbReference>
<name>A0A1G4V8G9_9FLAO</name>
<proteinExistence type="predicted"/>
<dbReference type="STRING" id="329186.SAMN02927925_00581"/>
<protein>
    <submittedName>
        <fullName evidence="1">Uncharacterized protein</fullName>
    </submittedName>
</protein>
<evidence type="ECO:0000313" key="2">
    <source>
        <dbReference type="Proteomes" id="UP000182124"/>
    </source>
</evidence>
<gene>
    <name evidence="1" type="ORF">SAMN02927925_00581</name>
</gene>
<dbReference type="Proteomes" id="UP000182124">
    <property type="component" value="Unassembled WGS sequence"/>
</dbReference>
<sequence length="146" mass="17257">MIKVRKPKIPADLHLKYIGRRVSYLYGESNPSFKSIGIETDANLGEEKDVIAFKVALFDGSERYISFLSRWVYSNETGSFKRDENAFITHYEFIVSDNLVFARGNLYYNIEDIEEAYEYMLFLRSTSFIYPQLEKYQIDFEDYTTK</sequence>
<organism evidence="1 2">
    <name type="scientific">Flavobacterium saliperosum</name>
    <dbReference type="NCBI Taxonomy" id="329186"/>
    <lineage>
        <taxon>Bacteria</taxon>
        <taxon>Pseudomonadati</taxon>
        <taxon>Bacteroidota</taxon>
        <taxon>Flavobacteriia</taxon>
        <taxon>Flavobacteriales</taxon>
        <taxon>Flavobacteriaceae</taxon>
        <taxon>Flavobacterium</taxon>
    </lineage>
</organism>
<dbReference type="AlphaFoldDB" id="A0A1G4V8G9"/>
<accession>A0A1G4V8G9</accession>
<evidence type="ECO:0000313" key="1">
    <source>
        <dbReference type="EMBL" id="SCX02890.1"/>
    </source>
</evidence>
<reference evidence="1 2" key="1">
    <citation type="submission" date="2016-10" db="EMBL/GenBank/DDBJ databases">
        <authorList>
            <person name="de Groot N.N."/>
        </authorList>
    </citation>
    <scope>NUCLEOTIDE SEQUENCE [LARGE SCALE GENOMIC DNA]</scope>
    <source>
        <strain evidence="1 2">CGMCC 1.3801</strain>
    </source>
</reference>
<dbReference type="RefSeq" id="WP_023575617.1">
    <property type="nucleotide sequence ID" value="NZ_CBCSBQ010000005.1"/>
</dbReference>